<dbReference type="Pfam" id="PF03372">
    <property type="entry name" value="Exo_endo_phos"/>
    <property type="match status" value="1"/>
</dbReference>
<evidence type="ECO:0000313" key="5">
    <source>
        <dbReference type="Proteomes" id="UP000231019"/>
    </source>
</evidence>
<keyword evidence="1" id="KW-0732">Signal</keyword>
<gene>
    <name evidence="4" type="ORF">COW36_12600</name>
</gene>
<evidence type="ECO:0000313" key="4">
    <source>
        <dbReference type="EMBL" id="PIW16601.1"/>
    </source>
</evidence>
<accession>A0A2M7G4C6</accession>
<dbReference type="InterPro" id="IPR005135">
    <property type="entry name" value="Endo/exonuclease/phosphatase"/>
</dbReference>
<protein>
    <recommendedName>
        <fullName evidence="3">Endonuclease/exonuclease/phosphatase domain-containing protein</fullName>
    </recommendedName>
</protein>
<name>A0A2M7G4C6_9BACT</name>
<evidence type="ECO:0000256" key="1">
    <source>
        <dbReference type="ARBA" id="ARBA00022729"/>
    </source>
</evidence>
<dbReference type="InterPro" id="IPR038772">
    <property type="entry name" value="Sph/SMPD2-like"/>
</dbReference>
<dbReference type="GO" id="GO:0005576">
    <property type="term" value="C:extracellular region"/>
    <property type="evidence" value="ECO:0007669"/>
    <property type="project" value="InterPro"/>
</dbReference>
<sequence>MALKFKAPKLLGALFFCSLTLTFPAFGALFAMKTAEIHVLSLNVWGLPAPLGTDLKPRMERIARAIQDYDIVLLQETFDKSTDAIGLEARFQHWYQQHNPGWGKIRSGLTTLSRWPILKTGFKPFKRCILPDCLARKGVLFTRIQHPELGPIDVYNTHYQSMQKPEAQRVRREDQNAVLAEFVFENNQYYPTLMGGDFNLYPDLEEYQDLMKRLPAMDSFREIHPEHSGFTVHHDANPQAKMRSQRIDYIFVLKNELISAQVLDSQLRFTEPVAGYMLSDHFGVSSRIRLSTPQLSD</sequence>
<dbReference type="PANTHER" id="PTHR16320:SF23">
    <property type="entry name" value="SPHINGOMYELINASE C 1"/>
    <property type="match status" value="1"/>
</dbReference>
<dbReference type="PANTHER" id="PTHR16320">
    <property type="entry name" value="SPHINGOMYELINASE FAMILY MEMBER"/>
    <property type="match status" value="1"/>
</dbReference>
<dbReference type="EMBL" id="PFFQ01000037">
    <property type="protein sequence ID" value="PIW16601.1"/>
    <property type="molecule type" value="Genomic_DNA"/>
</dbReference>
<keyword evidence="2" id="KW-0378">Hydrolase</keyword>
<dbReference type="InterPro" id="IPR036691">
    <property type="entry name" value="Endo/exonu/phosph_ase_sf"/>
</dbReference>
<dbReference type="CDD" id="cd09078">
    <property type="entry name" value="nSMase"/>
    <property type="match status" value="1"/>
</dbReference>
<dbReference type="GO" id="GO:0004767">
    <property type="term" value="F:sphingomyelin phosphodiesterase activity"/>
    <property type="evidence" value="ECO:0007669"/>
    <property type="project" value="InterPro"/>
</dbReference>
<organism evidence="4 5">
    <name type="scientific">bacterium (Candidatus Blackallbacteria) CG17_big_fil_post_rev_8_21_14_2_50_48_46</name>
    <dbReference type="NCBI Taxonomy" id="2014261"/>
    <lineage>
        <taxon>Bacteria</taxon>
        <taxon>Candidatus Blackallbacteria</taxon>
    </lineage>
</organism>
<dbReference type="InterPro" id="IPR017766">
    <property type="entry name" value="Sphingomyelinase/PLipase_C"/>
</dbReference>
<evidence type="ECO:0000259" key="3">
    <source>
        <dbReference type="Pfam" id="PF03372"/>
    </source>
</evidence>
<feature type="domain" description="Endonuclease/exonuclease/phosphatase" evidence="3">
    <location>
        <begin position="40"/>
        <end position="252"/>
    </location>
</feature>
<proteinExistence type="predicted"/>
<dbReference type="AlphaFoldDB" id="A0A2M7G4C6"/>
<dbReference type="Proteomes" id="UP000231019">
    <property type="component" value="Unassembled WGS sequence"/>
</dbReference>
<dbReference type="Gene3D" id="3.60.10.10">
    <property type="entry name" value="Endonuclease/exonuclease/phosphatase"/>
    <property type="match status" value="1"/>
</dbReference>
<comment type="caution">
    <text evidence="4">The sequence shown here is derived from an EMBL/GenBank/DDBJ whole genome shotgun (WGS) entry which is preliminary data.</text>
</comment>
<reference evidence="4 5" key="1">
    <citation type="submission" date="2017-09" db="EMBL/GenBank/DDBJ databases">
        <title>Depth-based differentiation of microbial function through sediment-hosted aquifers and enrichment of novel symbionts in the deep terrestrial subsurface.</title>
        <authorList>
            <person name="Probst A.J."/>
            <person name="Ladd B."/>
            <person name="Jarett J.K."/>
            <person name="Geller-Mcgrath D.E."/>
            <person name="Sieber C.M."/>
            <person name="Emerson J.B."/>
            <person name="Anantharaman K."/>
            <person name="Thomas B.C."/>
            <person name="Malmstrom R."/>
            <person name="Stieglmeier M."/>
            <person name="Klingl A."/>
            <person name="Woyke T."/>
            <person name="Ryan C.M."/>
            <person name="Banfield J.F."/>
        </authorList>
    </citation>
    <scope>NUCLEOTIDE SEQUENCE [LARGE SCALE GENOMIC DNA]</scope>
    <source>
        <strain evidence="4">CG17_big_fil_post_rev_8_21_14_2_50_48_46</strain>
    </source>
</reference>
<evidence type="ECO:0000256" key="2">
    <source>
        <dbReference type="ARBA" id="ARBA00022801"/>
    </source>
</evidence>
<dbReference type="SUPFAM" id="SSF56219">
    <property type="entry name" value="DNase I-like"/>
    <property type="match status" value="1"/>
</dbReference>